<sequence>MQASIPCWKFRMPPSIELFCDAFAEFEVSRKLVKEELPWNYSSTVHTLAESLHQLSSLPAYCEVEKAPVVELLSRILNVSLKRRYLEKAGHVYTAKGLVVDLRPSTNPFAVGDLSLENAVSPTFILIIVGESISIYGMVSIPDVVVQRLNKNRPFQVFFTTPANGTLDKYCRTLYALRSALARIAKDSEEPSRRDETEAIGDDPRSSLAICGYRLLDSQQRYFPWPKSFTYTDQHKQQHRVHFHYLCPLNTTSISITFKVHIVPPPFHDQDVPPSHRIGVNDAIPNAKWDSIATGQLHPSIRPNEPLVVKFVADYGCETHAFMASHNHAPPLISYDHFTTSPQAYQDYKMLVTPFVAGKRLSDIGKVGEELKARVKTCVNLMHKAKYIHGNLHNGNIVITEAQNVILLGFERARKLDGSILQLPPSISDDVLRVMGCAEGILNVDTDTAMLDFLLQ</sequence>
<organism evidence="1 2">
    <name type="scientific">Paramarasmius palmivorus</name>
    <dbReference type="NCBI Taxonomy" id="297713"/>
    <lineage>
        <taxon>Eukaryota</taxon>
        <taxon>Fungi</taxon>
        <taxon>Dikarya</taxon>
        <taxon>Basidiomycota</taxon>
        <taxon>Agaricomycotina</taxon>
        <taxon>Agaricomycetes</taxon>
        <taxon>Agaricomycetidae</taxon>
        <taxon>Agaricales</taxon>
        <taxon>Marasmiineae</taxon>
        <taxon>Marasmiaceae</taxon>
        <taxon>Paramarasmius</taxon>
    </lineage>
</organism>
<gene>
    <name evidence="1" type="ORF">VNI00_018059</name>
</gene>
<dbReference type="InterPro" id="IPR011009">
    <property type="entry name" value="Kinase-like_dom_sf"/>
</dbReference>
<dbReference type="SUPFAM" id="SSF56112">
    <property type="entry name" value="Protein kinase-like (PK-like)"/>
    <property type="match status" value="1"/>
</dbReference>
<evidence type="ECO:0008006" key="3">
    <source>
        <dbReference type="Google" id="ProtNLM"/>
    </source>
</evidence>
<dbReference type="Proteomes" id="UP001383192">
    <property type="component" value="Unassembled WGS sequence"/>
</dbReference>
<dbReference type="AlphaFoldDB" id="A0AAW0B158"/>
<reference evidence="1 2" key="1">
    <citation type="submission" date="2024-01" db="EMBL/GenBank/DDBJ databases">
        <title>A draft genome for a cacao thread blight-causing isolate of Paramarasmius palmivorus.</title>
        <authorList>
            <person name="Baruah I.K."/>
            <person name="Bukari Y."/>
            <person name="Amoako-Attah I."/>
            <person name="Meinhardt L.W."/>
            <person name="Bailey B.A."/>
            <person name="Cohen S.P."/>
        </authorList>
    </citation>
    <scope>NUCLEOTIDE SEQUENCE [LARGE SCALE GENOMIC DNA]</scope>
    <source>
        <strain evidence="1 2">GH-12</strain>
    </source>
</reference>
<comment type="caution">
    <text evidence="1">The sequence shown here is derived from an EMBL/GenBank/DDBJ whole genome shotgun (WGS) entry which is preliminary data.</text>
</comment>
<name>A0AAW0B158_9AGAR</name>
<accession>A0AAW0B158</accession>
<dbReference type="InterPro" id="IPR009330">
    <property type="entry name" value="LipoPS_heptP_kinase"/>
</dbReference>
<evidence type="ECO:0000313" key="2">
    <source>
        <dbReference type="Proteomes" id="UP001383192"/>
    </source>
</evidence>
<evidence type="ECO:0000313" key="1">
    <source>
        <dbReference type="EMBL" id="KAK7019449.1"/>
    </source>
</evidence>
<proteinExistence type="predicted"/>
<protein>
    <recommendedName>
        <fullName evidence="3">Protein kinase domain-containing protein</fullName>
    </recommendedName>
</protein>
<dbReference type="EMBL" id="JAYKXP010000207">
    <property type="protein sequence ID" value="KAK7019449.1"/>
    <property type="molecule type" value="Genomic_DNA"/>
</dbReference>
<dbReference type="Pfam" id="PF06176">
    <property type="entry name" value="WaaY"/>
    <property type="match status" value="1"/>
</dbReference>
<keyword evidence="2" id="KW-1185">Reference proteome</keyword>